<feature type="transmembrane region" description="Helical" evidence="1">
    <location>
        <begin position="7"/>
        <end position="24"/>
    </location>
</feature>
<name>A0ABY7RJS6_9NEIS</name>
<accession>A0ABY7RJS6</accession>
<evidence type="ECO:0000313" key="4">
    <source>
        <dbReference type="Proteomes" id="UP001221268"/>
    </source>
</evidence>
<keyword evidence="1" id="KW-0472">Membrane</keyword>
<keyword evidence="1" id="KW-0812">Transmembrane</keyword>
<gene>
    <name evidence="3" type="ORF">PJU73_04315</name>
    <name evidence="2" type="ORF">PJU73_08365</name>
</gene>
<dbReference type="EMBL" id="CP116766">
    <property type="protein sequence ID" value="WCL72329.1"/>
    <property type="molecule type" value="Genomic_DNA"/>
</dbReference>
<dbReference type="Proteomes" id="UP001221268">
    <property type="component" value="Chromosome"/>
</dbReference>
<dbReference type="RefSeq" id="WP_237091772.1">
    <property type="nucleotide sequence ID" value="NZ_CP116766.1"/>
</dbReference>
<evidence type="ECO:0000313" key="2">
    <source>
        <dbReference type="EMBL" id="WCL71335.1"/>
    </source>
</evidence>
<evidence type="ECO:0000313" key="3">
    <source>
        <dbReference type="EMBL" id="WCL72329.1"/>
    </source>
</evidence>
<protein>
    <submittedName>
        <fullName evidence="2">Uncharacterized protein</fullName>
    </submittedName>
</protein>
<proteinExistence type="predicted"/>
<evidence type="ECO:0000256" key="1">
    <source>
        <dbReference type="SAM" id="Phobius"/>
    </source>
</evidence>
<feature type="transmembrane region" description="Helical" evidence="1">
    <location>
        <begin position="30"/>
        <end position="46"/>
    </location>
</feature>
<reference evidence="2 4" key="1">
    <citation type="submission" date="2023-01" db="EMBL/GenBank/DDBJ databases">
        <authorList>
            <person name="Yang C."/>
        </authorList>
    </citation>
    <scope>NUCLEOTIDE SEQUENCE [LARGE SCALE GENOMIC DNA]</scope>
    <source>
        <strain evidence="2 4">ZJ106</strain>
    </source>
</reference>
<keyword evidence="4" id="KW-1185">Reference proteome</keyword>
<keyword evidence="1" id="KW-1133">Transmembrane helix</keyword>
<organism evidence="2 4">
    <name type="scientific">Neisseria lisongii</name>
    <dbReference type="NCBI Taxonomy" id="2912188"/>
    <lineage>
        <taxon>Bacteria</taxon>
        <taxon>Pseudomonadati</taxon>
        <taxon>Pseudomonadota</taxon>
        <taxon>Betaproteobacteria</taxon>
        <taxon>Neisseriales</taxon>
        <taxon>Neisseriaceae</taxon>
        <taxon>Neisseria</taxon>
    </lineage>
</organism>
<sequence length="99" mass="11667">MVITVFNIIYILLIGLHHFGMLYLVTPFRIFLDILFLLLNVVYFLHKRIVKKRNQPKDGLFTETIPPNKPLSPNSEAKKFMADLNKLREQKGEPIKMRK</sequence>
<dbReference type="EMBL" id="CP116766">
    <property type="protein sequence ID" value="WCL71335.1"/>
    <property type="molecule type" value="Genomic_DNA"/>
</dbReference>